<accession>A0A7X0LX30</accession>
<dbReference type="EMBL" id="JACHGK010000009">
    <property type="protein sequence ID" value="MBB6446097.1"/>
    <property type="molecule type" value="Genomic_DNA"/>
</dbReference>
<dbReference type="RefSeq" id="WP_281391835.1">
    <property type="nucleotide sequence ID" value="NZ_JACHGK010000009.1"/>
</dbReference>
<evidence type="ECO:0000313" key="1">
    <source>
        <dbReference type="EMBL" id="MBB6446097.1"/>
    </source>
</evidence>
<organism evidence="1 2">
    <name type="scientific">Bacillus benzoevorans</name>
    <dbReference type="NCBI Taxonomy" id="1456"/>
    <lineage>
        <taxon>Bacteria</taxon>
        <taxon>Bacillati</taxon>
        <taxon>Bacillota</taxon>
        <taxon>Bacilli</taxon>
        <taxon>Bacillales</taxon>
        <taxon>Bacillaceae</taxon>
        <taxon>Bacillus</taxon>
    </lineage>
</organism>
<protein>
    <submittedName>
        <fullName evidence="1">Uncharacterized protein</fullName>
    </submittedName>
</protein>
<proteinExistence type="predicted"/>
<evidence type="ECO:0000313" key="2">
    <source>
        <dbReference type="Proteomes" id="UP000531594"/>
    </source>
</evidence>
<comment type="caution">
    <text evidence="1">The sequence shown here is derived from an EMBL/GenBank/DDBJ whole genome shotgun (WGS) entry which is preliminary data.</text>
</comment>
<name>A0A7X0LX30_9BACI</name>
<dbReference type="AlphaFoldDB" id="A0A7X0LX30"/>
<sequence>MPLIAMKEIGTPLKLIGIRLFKSSEGALYIKYGNRPRKRLFN</sequence>
<gene>
    <name evidence="1" type="ORF">HNR53_002747</name>
</gene>
<dbReference type="Proteomes" id="UP000531594">
    <property type="component" value="Unassembled WGS sequence"/>
</dbReference>
<keyword evidence="2" id="KW-1185">Reference proteome</keyword>
<reference evidence="1 2" key="1">
    <citation type="submission" date="2020-08" db="EMBL/GenBank/DDBJ databases">
        <title>Genomic Encyclopedia of Type Strains, Phase IV (KMG-IV): sequencing the most valuable type-strain genomes for metagenomic binning, comparative biology and taxonomic classification.</title>
        <authorList>
            <person name="Goeker M."/>
        </authorList>
    </citation>
    <scope>NUCLEOTIDE SEQUENCE [LARGE SCALE GENOMIC DNA]</scope>
    <source>
        <strain evidence="1 2">DSM 5391</strain>
    </source>
</reference>